<protein>
    <recommendedName>
        <fullName evidence="3">Ankyrin repeat protein</fullName>
    </recommendedName>
</protein>
<reference evidence="1 2" key="2">
    <citation type="submission" date="2020-04" db="EMBL/GenBank/DDBJ databases">
        <title>Genome sequencing and assembly of multiple isolates from the Colletotrichum gloeosporioides species complex.</title>
        <authorList>
            <person name="Gan P."/>
            <person name="Shirasu K."/>
        </authorList>
    </citation>
    <scope>NUCLEOTIDE SEQUENCE [LARGE SCALE GENOMIC DNA]</scope>
    <source>
        <strain evidence="1 2">Nara gc5</strain>
    </source>
</reference>
<organism evidence="1 2">
    <name type="scientific">Colletotrichum fructicola (strain Nara gc5)</name>
    <name type="common">Anthracnose fungus</name>
    <name type="synonym">Colletotrichum gloeosporioides (strain Nara gc5)</name>
    <dbReference type="NCBI Taxonomy" id="1213859"/>
    <lineage>
        <taxon>Eukaryota</taxon>
        <taxon>Fungi</taxon>
        <taxon>Dikarya</taxon>
        <taxon>Ascomycota</taxon>
        <taxon>Pezizomycotina</taxon>
        <taxon>Sordariomycetes</taxon>
        <taxon>Hypocreomycetidae</taxon>
        <taxon>Glomerellales</taxon>
        <taxon>Glomerellaceae</taxon>
        <taxon>Colletotrichum</taxon>
        <taxon>Colletotrichum gloeosporioides species complex</taxon>
    </lineage>
</organism>
<dbReference type="Proteomes" id="UP000011096">
    <property type="component" value="Unassembled WGS sequence"/>
</dbReference>
<dbReference type="RefSeq" id="XP_031891075.1">
    <property type="nucleotide sequence ID" value="XM_032029405.1"/>
</dbReference>
<dbReference type="OrthoDB" id="3200163at2759"/>
<proteinExistence type="predicted"/>
<accession>A0A7J6IJ14</accession>
<dbReference type="InParanoid" id="A0A7J6IJ14"/>
<dbReference type="EMBL" id="ANPB02000009">
    <property type="protein sequence ID" value="KAF4476628.1"/>
    <property type="molecule type" value="Genomic_DNA"/>
</dbReference>
<sequence>MAEALGLASGVIAVVDMATKVGGASIKLKRLWDEVKEAPYMLLQKAEQIQDFEEFLVDTELQVATNSLPATAWNSALLQKYVAKARTALGELQEIIDDLLDQATAGRGYKRKIGSTKAVFRKDNIKALDAKLDQALNLFKMAQGQYMIALMNSSHILNVERHSKQHEGSDSGEHHLHPLEYGSGSTQEYVSCKVVYAIKAPAEIFSISHAKTILGSLHFALGSNEQFQLSLRTPYWFSSSVYSIIAFRSISGWQVSLRAYEVVESLADVLLLHFWDDDPVAVFRFLDEHRMTPFVRDERGFSLLRIACRYSSVKVLRALLNAGLTISGSENVTFLRYRLTYHWLYHELIFAQDMFERLRPACPYPGNDIIQLLKDHGVQRKIIAPSENLSGRSVSY</sequence>
<evidence type="ECO:0000313" key="2">
    <source>
        <dbReference type="Proteomes" id="UP000011096"/>
    </source>
</evidence>
<evidence type="ECO:0008006" key="3">
    <source>
        <dbReference type="Google" id="ProtNLM"/>
    </source>
</evidence>
<comment type="caution">
    <text evidence="1">The sequence shown here is derived from an EMBL/GenBank/DDBJ whole genome shotgun (WGS) entry which is preliminary data.</text>
</comment>
<dbReference type="SUPFAM" id="SSF48403">
    <property type="entry name" value="Ankyrin repeat"/>
    <property type="match status" value="1"/>
</dbReference>
<reference evidence="1 2" key="1">
    <citation type="submission" date="2012-08" db="EMBL/GenBank/DDBJ databases">
        <authorList>
            <person name="Gan P.H.P."/>
            <person name="Ikeda K."/>
            <person name="Irieda H."/>
            <person name="Narusaka M."/>
            <person name="O'Connell R.J."/>
            <person name="Narusaka Y."/>
            <person name="Takano Y."/>
            <person name="Kubo Y."/>
            <person name="Shirasu K."/>
        </authorList>
    </citation>
    <scope>NUCLEOTIDE SEQUENCE [LARGE SCALE GENOMIC DNA]</scope>
    <source>
        <strain evidence="1 2">Nara gc5</strain>
    </source>
</reference>
<evidence type="ECO:0000313" key="1">
    <source>
        <dbReference type="EMBL" id="KAF4476628.1"/>
    </source>
</evidence>
<dbReference type="AlphaFoldDB" id="A0A7J6IJ14"/>
<gene>
    <name evidence="1" type="ORF">CGGC5_v014552</name>
</gene>
<keyword evidence="2" id="KW-1185">Reference proteome</keyword>
<name>A0A7J6IJ14_COLFN</name>
<dbReference type="GeneID" id="43613484"/>
<dbReference type="InterPro" id="IPR036770">
    <property type="entry name" value="Ankyrin_rpt-contain_sf"/>
</dbReference>